<comment type="caution">
    <text evidence="2">The sequence shown here is derived from an EMBL/GenBank/DDBJ whole genome shotgun (WGS) entry which is preliminary data.</text>
</comment>
<dbReference type="Proteomes" id="UP000630923">
    <property type="component" value="Unassembled WGS sequence"/>
</dbReference>
<dbReference type="RefSeq" id="WP_191249762.1">
    <property type="nucleotide sequence ID" value="NZ_BNCI01000001.1"/>
</dbReference>
<evidence type="ECO:0000259" key="1">
    <source>
        <dbReference type="Pfam" id="PF04273"/>
    </source>
</evidence>
<dbReference type="NCBIfam" id="TIGR01244">
    <property type="entry name" value="TIGR01244 family sulfur transferase"/>
    <property type="match status" value="1"/>
</dbReference>
<protein>
    <submittedName>
        <fullName evidence="2">TIGR01244 family protein</fullName>
    </submittedName>
</protein>
<sequence length="146" mass="14989">MSQFRKVTDTISVSPQLGPADVQHAAELGFKTIICNRPDGEEAGQPDSATIAKAAAEAGLAWHYVPMAGGNLTPDLISETANILASAETPILAYCRSGTRSCNLWAMGSAVNGTGNPEELVAMGGAAGYDLSGIQGLLAQLQNSGQ</sequence>
<dbReference type="GO" id="GO:0016787">
    <property type="term" value="F:hydrolase activity"/>
    <property type="evidence" value="ECO:0007669"/>
    <property type="project" value="InterPro"/>
</dbReference>
<evidence type="ECO:0000313" key="3">
    <source>
        <dbReference type="Proteomes" id="UP000630923"/>
    </source>
</evidence>
<dbReference type="AlphaFoldDB" id="A0A919AJB5"/>
<gene>
    <name evidence="2" type="ORF">GCM10017044_02650</name>
</gene>
<organism evidence="2 3">
    <name type="scientific">Kordiimonas sediminis</name>
    <dbReference type="NCBI Taxonomy" id="1735581"/>
    <lineage>
        <taxon>Bacteria</taxon>
        <taxon>Pseudomonadati</taxon>
        <taxon>Pseudomonadota</taxon>
        <taxon>Alphaproteobacteria</taxon>
        <taxon>Kordiimonadales</taxon>
        <taxon>Kordiimonadaceae</taxon>
        <taxon>Kordiimonas</taxon>
    </lineage>
</organism>
<dbReference type="InterPro" id="IPR005939">
    <property type="entry name" value="BLH_phosphatase-like"/>
</dbReference>
<dbReference type="Gene3D" id="3.90.190.10">
    <property type="entry name" value="Protein tyrosine phosphatase superfamily"/>
    <property type="match status" value="1"/>
</dbReference>
<evidence type="ECO:0000313" key="2">
    <source>
        <dbReference type="EMBL" id="GHF12201.1"/>
    </source>
</evidence>
<dbReference type="Pfam" id="PF04273">
    <property type="entry name" value="BLH_phosphatase"/>
    <property type="match status" value="1"/>
</dbReference>
<dbReference type="SUPFAM" id="SSF52799">
    <property type="entry name" value="(Phosphotyrosine protein) phosphatases II"/>
    <property type="match status" value="1"/>
</dbReference>
<accession>A0A919AJB5</accession>
<dbReference type="EMBL" id="BNCI01000001">
    <property type="protein sequence ID" value="GHF12201.1"/>
    <property type="molecule type" value="Genomic_DNA"/>
</dbReference>
<keyword evidence="3" id="KW-1185">Reference proteome</keyword>
<dbReference type="InterPro" id="IPR029021">
    <property type="entry name" value="Prot-tyrosine_phosphatase-like"/>
</dbReference>
<name>A0A919AJB5_9PROT</name>
<reference evidence="2" key="2">
    <citation type="submission" date="2020-09" db="EMBL/GenBank/DDBJ databases">
        <authorList>
            <person name="Sun Q."/>
            <person name="Kim S."/>
        </authorList>
    </citation>
    <scope>NUCLEOTIDE SEQUENCE</scope>
    <source>
        <strain evidence="2">KCTC 42590</strain>
    </source>
</reference>
<feature type="domain" description="Beta-lactamase hydrolase-like protein phosphatase-like" evidence="1">
    <location>
        <begin position="4"/>
        <end position="111"/>
    </location>
</feature>
<proteinExistence type="predicted"/>
<reference evidence="2" key="1">
    <citation type="journal article" date="2014" name="Int. J. Syst. Evol. Microbiol.">
        <title>Complete genome sequence of Corynebacterium casei LMG S-19264T (=DSM 44701T), isolated from a smear-ripened cheese.</title>
        <authorList>
            <consortium name="US DOE Joint Genome Institute (JGI-PGF)"/>
            <person name="Walter F."/>
            <person name="Albersmeier A."/>
            <person name="Kalinowski J."/>
            <person name="Ruckert C."/>
        </authorList>
    </citation>
    <scope>NUCLEOTIDE SEQUENCE</scope>
    <source>
        <strain evidence="2">KCTC 42590</strain>
    </source>
</reference>